<accession>W7TRI4</accession>
<dbReference type="EC" id="2.1.1.33" evidence="2"/>
<keyword evidence="4 7" id="KW-0808">Transferase</keyword>
<dbReference type="PROSITE" id="PS51625">
    <property type="entry name" value="SAM_MT_TRMB"/>
    <property type="match status" value="1"/>
</dbReference>
<comment type="catalytic activity">
    <reaction evidence="1">
        <text>guanosine(46) in tRNA + S-adenosyl-L-methionine = N(7)-methylguanosine(46) in tRNA + S-adenosyl-L-homocysteine</text>
        <dbReference type="Rhea" id="RHEA:42708"/>
        <dbReference type="Rhea" id="RHEA-COMP:10188"/>
        <dbReference type="Rhea" id="RHEA-COMP:10189"/>
        <dbReference type="ChEBI" id="CHEBI:57856"/>
        <dbReference type="ChEBI" id="CHEBI:59789"/>
        <dbReference type="ChEBI" id="CHEBI:74269"/>
        <dbReference type="ChEBI" id="CHEBI:74480"/>
        <dbReference type="EC" id="2.1.1.33"/>
    </reaction>
</comment>
<dbReference type="OrthoDB" id="47276at2759"/>
<dbReference type="GO" id="GO:0008176">
    <property type="term" value="F:tRNA (guanine(46)-N7)-methyltransferase activity"/>
    <property type="evidence" value="ECO:0007669"/>
    <property type="project" value="UniProtKB-EC"/>
</dbReference>
<evidence type="ECO:0000256" key="5">
    <source>
        <dbReference type="ARBA" id="ARBA00022691"/>
    </source>
</evidence>
<keyword evidence="3 7" id="KW-0489">Methyltransferase</keyword>
<comment type="caution">
    <text evidence="7">The sequence shown here is derived from an EMBL/GenBank/DDBJ whole genome shotgun (WGS) entry which is preliminary data.</text>
</comment>
<evidence type="ECO:0000313" key="8">
    <source>
        <dbReference type="Proteomes" id="UP000019335"/>
    </source>
</evidence>
<dbReference type="PANTHER" id="PTHR23417:SF21">
    <property type="entry name" value="TRNA (GUANINE-N(7)-)-METHYLTRANSFERASE"/>
    <property type="match status" value="1"/>
</dbReference>
<dbReference type="Gene3D" id="3.40.50.150">
    <property type="entry name" value="Vaccinia Virus protein VP39"/>
    <property type="match status" value="1"/>
</dbReference>
<dbReference type="NCBIfam" id="TIGR00091">
    <property type="entry name" value="tRNA (guanosine(46)-N7)-methyltransferase TrmB"/>
    <property type="match status" value="1"/>
</dbReference>
<keyword evidence="6" id="KW-0819">tRNA processing</keyword>
<keyword evidence="5" id="KW-0949">S-adenosyl-L-methionine</keyword>
<protein>
    <recommendedName>
        <fullName evidence="2">tRNA (guanine(46)-N(7))-methyltransferase</fullName>
        <ecNumber evidence="2">2.1.1.33</ecNumber>
    </recommendedName>
</protein>
<dbReference type="AlphaFoldDB" id="W7TRI4"/>
<dbReference type="GO" id="GO:0043527">
    <property type="term" value="C:tRNA methyltransferase complex"/>
    <property type="evidence" value="ECO:0007669"/>
    <property type="project" value="TreeGrafter"/>
</dbReference>
<evidence type="ECO:0000256" key="3">
    <source>
        <dbReference type="ARBA" id="ARBA00022603"/>
    </source>
</evidence>
<evidence type="ECO:0000256" key="4">
    <source>
        <dbReference type="ARBA" id="ARBA00022679"/>
    </source>
</evidence>
<dbReference type="SUPFAM" id="SSF53335">
    <property type="entry name" value="S-adenosyl-L-methionine-dependent methyltransferases"/>
    <property type="match status" value="1"/>
</dbReference>
<evidence type="ECO:0000313" key="7">
    <source>
        <dbReference type="EMBL" id="EWM28812.1"/>
    </source>
</evidence>
<dbReference type="Proteomes" id="UP000019335">
    <property type="component" value="Chromosome 4"/>
</dbReference>
<dbReference type="Pfam" id="PF02390">
    <property type="entry name" value="Methyltransf_4"/>
    <property type="match status" value="1"/>
</dbReference>
<dbReference type="EMBL" id="AZIL01000274">
    <property type="protein sequence ID" value="EWM28812.1"/>
    <property type="molecule type" value="Genomic_DNA"/>
</dbReference>
<gene>
    <name evidence="7" type="ORF">Naga_100002g34</name>
</gene>
<organism evidence="7 8">
    <name type="scientific">Nannochloropsis gaditana</name>
    <dbReference type="NCBI Taxonomy" id="72520"/>
    <lineage>
        <taxon>Eukaryota</taxon>
        <taxon>Sar</taxon>
        <taxon>Stramenopiles</taxon>
        <taxon>Ochrophyta</taxon>
        <taxon>Eustigmatophyceae</taxon>
        <taxon>Eustigmatales</taxon>
        <taxon>Monodopsidaceae</taxon>
        <taxon>Nannochloropsis</taxon>
    </lineage>
</organism>
<dbReference type="InterPro" id="IPR003358">
    <property type="entry name" value="tRNA_(Gua-N-7)_MeTrfase_Trmb"/>
</dbReference>
<keyword evidence="8" id="KW-1185">Reference proteome</keyword>
<proteinExistence type="predicted"/>
<reference evidence="7 8" key="1">
    <citation type="journal article" date="2014" name="Mol. Plant">
        <title>Chromosome Scale Genome Assembly and Transcriptome Profiling of Nannochloropsis gaditana in Nitrogen Depletion.</title>
        <authorList>
            <person name="Corteggiani Carpinelli E."/>
            <person name="Telatin A."/>
            <person name="Vitulo N."/>
            <person name="Forcato C."/>
            <person name="D'Angelo M."/>
            <person name="Schiavon R."/>
            <person name="Vezzi A."/>
            <person name="Giacometti G.M."/>
            <person name="Morosinotto T."/>
            <person name="Valle G."/>
        </authorList>
    </citation>
    <scope>NUCLEOTIDE SEQUENCE [LARGE SCALE GENOMIC DNA]</scope>
    <source>
        <strain evidence="7 8">B-31</strain>
    </source>
</reference>
<name>W7TRI4_9STRA</name>
<evidence type="ECO:0000256" key="1">
    <source>
        <dbReference type="ARBA" id="ARBA00000142"/>
    </source>
</evidence>
<dbReference type="InterPro" id="IPR029063">
    <property type="entry name" value="SAM-dependent_MTases_sf"/>
</dbReference>
<sequence>MLQREISKGLRFIRRRVLFLVYICFFTCNLHGMAFLLRAGVKARKEYLWHDSIPHLSSGGLKSRCLCAGPQREGGKKEYTDIHALQDGNEALCAEDSIENGGMRSEQNKTLSSRAGAKKKLRAIRQHVNPLSSLYQRPANISAKWVEDAFANPSLPFHIDIGSARGRFCIYMAREHPDMNFLGLEIRRPCVEESFKKMEKYRVKDNVHFLALNVNVDLERIVADVRKHSEIVRYSVQFPDPHFKTKHKKRRVIQPALVACMCSSLKSDGGEIFIQSDVEEVAVSMRDAFKESTLVADASASGAWMEENPLKVPTEREVLTLSRGDPVYRTVFCRDNH</sequence>
<dbReference type="PANTHER" id="PTHR23417">
    <property type="entry name" value="3-DEOXY-D-MANNO-OCTULOSONIC-ACID TRANSFERASE/TRNA GUANINE-N 7 - -METHYLTRANSFERASE"/>
    <property type="match status" value="1"/>
</dbReference>
<evidence type="ECO:0000256" key="6">
    <source>
        <dbReference type="ARBA" id="ARBA00022694"/>
    </source>
</evidence>
<evidence type="ECO:0000256" key="2">
    <source>
        <dbReference type="ARBA" id="ARBA00011977"/>
    </source>
</evidence>